<dbReference type="Proteomes" id="UP000830115">
    <property type="component" value="Chromosome"/>
</dbReference>
<dbReference type="InterPro" id="IPR016797">
    <property type="entry name" value="UCP021898"/>
</dbReference>
<evidence type="ECO:0000313" key="2">
    <source>
        <dbReference type="EMBL" id="UQA92421.1"/>
    </source>
</evidence>
<keyword evidence="3" id="KW-1185">Reference proteome</keyword>
<feature type="region of interest" description="Disordered" evidence="1">
    <location>
        <begin position="122"/>
        <end position="141"/>
    </location>
</feature>
<proteinExistence type="predicted"/>
<dbReference type="EMBL" id="CP086322">
    <property type="protein sequence ID" value="UQA92421.1"/>
    <property type="molecule type" value="Genomic_DNA"/>
</dbReference>
<organism evidence="2 3">
    <name type="scientific">Streptomyces halobius</name>
    <dbReference type="NCBI Taxonomy" id="2879846"/>
    <lineage>
        <taxon>Bacteria</taxon>
        <taxon>Bacillati</taxon>
        <taxon>Actinomycetota</taxon>
        <taxon>Actinomycetes</taxon>
        <taxon>Kitasatosporales</taxon>
        <taxon>Streptomycetaceae</taxon>
        <taxon>Streptomyces</taxon>
    </lineage>
</organism>
<accession>A0ABY4M3S4</accession>
<evidence type="ECO:0000313" key="3">
    <source>
        <dbReference type="Proteomes" id="UP000830115"/>
    </source>
</evidence>
<dbReference type="SUPFAM" id="SSF51556">
    <property type="entry name" value="Metallo-dependent hydrolases"/>
    <property type="match status" value="1"/>
</dbReference>
<dbReference type="InterPro" id="IPR032466">
    <property type="entry name" value="Metal_Hydrolase"/>
</dbReference>
<gene>
    <name evidence="2" type="ORF">K9S39_11755</name>
</gene>
<dbReference type="Pfam" id="PF19799">
    <property type="entry name" value="DUF6282"/>
    <property type="match status" value="1"/>
</dbReference>
<reference evidence="2" key="1">
    <citation type="submission" date="2021-10" db="EMBL/GenBank/DDBJ databases">
        <title>Streptomyces nigrumlapis sp.nov.,an antimicrobial producing actinobacterium isolated from Black Gobi rocks.</title>
        <authorList>
            <person name="Wen Y."/>
            <person name="Zhang W."/>
            <person name="Liu X.G."/>
        </authorList>
    </citation>
    <scope>NUCLEOTIDE SEQUENCE</scope>
    <source>
        <strain evidence="2">ST13-2-2</strain>
    </source>
</reference>
<dbReference type="InterPro" id="IPR046249">
    <property type="entry name" value="DUF6282"/>
</dbReference>
<dbReference type="Gene3D" id="3.20.20.140">
    <property type="entry name" value="Metal-dependent hydrolases"/>
    <property type="match status" value="1"/>
</dbReference>
<protein>
    <submittedName>
        <fullName evidence="2">DUF6282 family protein</fullName>
    </submittedName>
</protein>
<dbReference type="PIRSF" id="PIRSF021898">
    <property type="entry name" value="UCP021898"/>
    <property type="match status" value="1"/>
</dbReference>
<name>A0ABY4M3S4_9ACTN</name>
<sequence>MTTAEPVAPSERVAPPPPQHARFIDVHYHVGPDAFLRRHTAATAGALYAGRGGWVVLKNHLGSTAAQAWEARQQGLPVSGSVVLNDLAGGFDLRAVEQAVIQHGEDSGLRLIVHLPTVTGRTHRSRLTRTPSHPLLANGQRPLTVTDDDRALRPDVRELLRAARDLPVVVSTGHADGHEVRLLVDEAVRLDLPRLMLNQPANPMTGLTCKDLAEVAAAEQVWTEQTALTHLLAYQDWTDFADVLTLLPRVVYSSDLGQPSQPDIEPWLIWSQQCFEQAGLTPERITEVTQTEPLRMLSL</sequence>
<evidence type="ECO:0000256" key="1">
    <source>
        <dbReference type="SAM" id="MobiDB-lite"/>
    </source>
</evidence>
<dbReference type="RefSeq" id="WP_248863281.1">
    <property type="nucleotide sequence ID" value="NZ_CP086322.1"/>
</dbReference>